<dbReference type="InterPro" id="IPR039424">
    <property type="entry name" value="SBP_5"/>
</dbReference>
<protein>
    <submittedName>
        <fullName evidence="9">Oligopeptide transport system substrate-binding protein</fullName>
    </submittedName>
</protein>
<keyword evidence="10" id="KW-1185">Reference proteome</keyword>
<dbReference type="Gene3D" id="3.90.76.10">
    <property type="entry name" value="Dipeptide-binding Protein, Domain 1"/>
    <property type="match status" value="1"/>
</dbReference>
<dbReference type="SUPFAM" id="SSF53850">
    <property type="entry name" value="Periplasmic binding protein-like II"/>
    <property type="match status" value="1"/>
</dbReference>
<dbReference type="Pfam" id="PF00496">
    <property type="entry name" value="SBP_bac_5"/>
    <property type="match status" value="1"/>
</dbReference>
<feature type="signal peptide" evidence="7">
    <location>
        <begin position="1"/>
        <end position="20"/>
    </location>
</feature>
<dbReference type="FunFam" id="3.10.105.10:FF:000001">
    <property type="entry name" value="Oligopeptide ABC transporter, oligopeptide-binding protein"/>
    <property type="match status" value="1"/>
</dbReference>
<accession>A0A1I3ZI66</accession>
<dbReference type="STRING" id="1884381.SAMN05518846_11380"/>
<evidence type="ECO:0000256" key="2">
    <source>
        <dbReference type="ARBA" id="ARBA00005695"/>
    </source>
</evidence>
<evidence type="ECO:0000313" key="9">
    <source>
        <dbReference type="EMBL" id="SFK43249.1"/>
    </source>
</evidence>
<comment type="subcellular location">
    <subcellularLocation>
        <location evidence="1">Cell envelope</location>
    </subcellularLocation>
</comment>
<dbReference type="InterPro" id="IPR030678">
    <property type="entry name" value="Peptide/Ni-bd"/>
</dbReference>
<proteinExistence type="inferred from homology"/>
<evidence type="ECO:0000256" key="3">
    <source>
        <dbReference type="ARBA" id="ARBA00022448"/>
    </source>
</evidence>
<dbReference type="GO" id="GO:0030288">
    <property type="term" value="C:outer membrane-bounded periplasmic space"/>
    <property type="evidence" value="ECO:0007669"/>
    <property type="project" value="UniProtKB-ARBA"/>
</dbReference>
<dbReference type="EMBL" id="FORT01000013">
    <property type="protein sequence ID" value="SFK43249.1"/>
    <property type="molecule type" value="Genomic_DNA"/>
</dbReference>
<sequence>MKKKMGLVLAALLAITSVTAGCSSSSSSGTTTPQGQQQAAPQATAEKPAVEQKIIYALSKEPEEMDPTLNVYARSSIVLQNLFRGLYKIDESGKKPVPSLAESYELDSTGTKYTFKLNKNAKWSDGKPVTAQDFEYSWKRVLNPDVASGAAFYLYYLKNGKAYNEKKASADDVGVKAVDESTLEVTLESPTPYFLELLCVTAYYPVRKDAVEKEGWTKSPETYLTTGPFVLSELKPKEKYVLKKNPNYLEADKVKLDTLEIVFIESSEAELAAYTNDEIQVSDNMTPEGMKRFENTPEFFSVPRIGMQYFDFNASKKPFDDAKVRKAFSMAINREQIIKSIVQSVEKPAFGFVPYGIPDGVQKDKEYRDVAGNMFTENVDEAKKLLAEAGYPDGQGIPEITMIVMASQSDKDIAQALQSMWKQNLGVNVNIETFESKVYWDEIDNGSFNIASDGWTGDYPDPMTNLDIFESVNASDDIRWSNPEYDRLLDENRKISDQAKRMENYAKAEKILADEMPLMPLRFYEDQFLAKPNVKGVLKNYIGHTIFEYAHVE</sequence>
<keyword evidence="5" id="KW-0571">Peptide transport</keyword>
<dbReference type="Gene3D" id="3.40.190.10">
    <property type="entry name" value="Periplasmic binding protein-like II"/>
    <property type="match status" value="1"/>
</dbReference>
<feature type="chain" id="PRO_5038785463" evidence="7">
    <location>
        <begin position="21"/>
        <end position="553"/>
    </location>
</feature>
<name>A0A1I3ZI66_9BACL</name>
<organism evidence="9 10">
    <name type="scientific">Brevibacillus centrosporus</name>
    <dbReference type="NCBI Taxonomy" id="54910"/>
    <lineage>
        <taxon>Bacteria</taxon>
        <taxon>Bacillati</taxon>
        <taxon>Bacillota</taxon>
        <taxon>Bacilli</taxon>
        <taxon>Bacillales</taxon>
        <taxon>Paenibacillaceae</taxon>
        <taxon>Brevibacillus</taxon>
    </lineage>
</organism>
<keyword evidence="5" id="KW-0653">Protein transport</keyword>
<dbReference type="GO" id="GO:0043190">
    <property type="term" value="C:ATP-binding cassette (ABC) transporter complex"/>
    <property type="evidence" value="ECO:0007669"/>
    <property type="project" value="InterPro"/>
</dbReference>
<evidence type="ECO:0000256" key="7">
    <source>
        <dbReference type="SAM" id="SignalP"/>
    </source>
</evidence>
<dbReference type="PROSITE" id="PS51257">
    <property type="entry name" value="PROKAR_LIPOPROTEIN"/>
    <property type="match status" value="1"/>
</dbReference>
<keyword evidence="4 7" id="KW-0732">Signal</keyword>
<comment type="similarity">
    <text evidence="2">Belongs to the bacterial solute-binding protein 5 family.</text>
</comment>
<feature type="domain" description="Solute-binding protein family 5" evidence="8">
    <location>
        <begin position="95"/>
        <end position="472"/>
    </location>
</feature>
<reference evidence="10" key="1">
    <citation type="submission" date="2016-10" db="EMBL/GenBank/DDBJ databases">
        <authorList>
            <person name="Varghese N."/>
            <person name="Submissions S."/>
        </authorList>
    </citation>
    <scope>NUCLEOTIDE SEQUENCE [LARGE SCALE GENOMIC DNA]</scope>
    <source>
        <strain evidence="10">OK042</strain>
    </source>
</reference>
<dbReference type="Proteomes" id="UP000198915">
    <property type="component" value="Unassembled WGS sequence"/>
</dbReference>
<dbReference type="CDD" id="cd08504">
    <property type="entry name" value="PBP2_OppA"/>
    <property type="match status" value="1"/>
</dbReference>
<dbReference type="InterPro" id="IPR000914">
    <property type="entry name" value="SBP_5_dom"/>
</dbReference>
<evidence type="ECO:0000259" key="8">
    <source>
        <dbReference type="Pfam" id="PF00496"/>
    </source>
</evidence>
<evidence type="ECO:0000256" key="5">
    <source>
        <dbReference type="ARBA" id="ARBA00022856"/>
    </source>
</evidence>
<evidence type="ECO:0000256" key="1">
    <source>
        <dbReference type="ARBA" id="ARBA00004196"/>
    </source>
</evidence>
<dbReference type="GO" id="GO:1904680">
    <property type="term" value="F:peptide transmembrane transporter activity"/>
    <property type="evidence" value="ECO:0007669"/>
    <property type="project" value="TreeGrafter"/>
</dbReference>
<dbReference type="PANTHER" id="PTHR30290:SF10">
    <property type="entry name" value="PERIPLASMIC OLIGOPEPTIDE-BINDING PROTEIN-RELATED"/>
    <property type="match status" value="1"/>
</dbReference>
<keyword evidence="3" id="KW-0813">Transport</keyword>
<dbReference type="GO" id="GO:0015833">
    <property type="term" value="P:peptide transport"/>
    <property type="evidence" value="ECO:0007669"/>
    <property type="project" value="UniProtKB-KW"/>
</dbReference>
<dbReference type="Gene3D" id="3.10.105.10">
    <property type="entry name" value="Dipeptide-binding Protein, Domain 3"/>
    <property type="match status" value="1"/>
</dbReference>
<dbReference type="RefSeq" id="WP_092272746.1">
    <property type="nucleotide sequence ID" value="NZ_FORT01000013.1"/>
</dbReference>
<feature type="region of interest" description="Disordered" evidence="6">
    <location>
        <begin position="24"/>
        <end position="46"/>
    </location>
</feature>
<evidence type="ECO:0000313" key="10">
    <source>
        <dbReference type="Proteomes" id="UP000198915"/>
    </source>
</evidence>
<dbReference type="FunFam" id="3.90.76.10:FF:000001">
    <property type="entry name" value="Oligopeptide ABC transporter substrate-binding protein"/>
    <property type="match status" value="1"/>
</dbReference>
<dbReference type="AlphaFoldDB" id="A0A1I3ZI66"/>
<dbReference type="PANTHER" id="PTHR30290">
    <property type="entry name" value="PERIPLASMIC BINDING COMPONENT OF ABC TRANSPORTER"/>
    <property type="match status" value="1"/>
</dbReference>
<evidence type="ECO:0000256" key="4">
    <source>
        <dbReference type="ARBA" id="ARBA00022729"/>
    </source>
</evidence>
<feature type="compositionally biased region" description="Low complexity" evidence="6">
    <location>
        <begin position="24"/>
        <end position="45"/>
    </location>
</feature>
<gene>
    <name evidence="9" type="ORF">SAMN05518846_11380</name>
</gene>
<dbReference type="PIRSF" id="PIRSF002741">
    <property type="entry name" value="MppA"/>
    <property type="match status" value="1"/>
</dbReference>
<evidence type="ECO:0000256" key="6">
    <source>
        <dbReference type="SAM" id="MobiDB-lite"/>
    </source>
</evidence>